<sequence length="94" mass="10419">MSSKPAGTAWSWVTLSRCQEVPSLPDDCPDRHSRDSRESWGSYGSDRRMSESRGIPPQRWEFPVFTGMDVTGEITVGSLKGTKTVPGRAAWMEG</sequence>
<feature type="compositionally biased region" description="Basic and acidic residues" evidence="1">
    <location>
        <begin position="28"/>
        <end position="38"/>
    </location>
</feature>
<dbReference type="Proteomes" id="UP000276834">
    <property type="component" value="Unassembled WGS sequence"/>
</dbReference>
<proteinExistence type="predicted"/>
<organism evidence="2 3">
    <name type="scientific">Chloebia gouldiae</name>
    <name type="common">Gouldian finch</name>
    <name type="synonym">Erythrura gouldiae</name>
    <dbReference type="NCBI Taxonomy" id="44316"/>
    <lineage>
        <taxon>Eukaryota</taxon>
        <taxon>Metazoa</taxon>
        <taxon>Chordata</taxon>
        <taxon>Craniata</taxon>
        <taxon>Vertebrata</taxon>
        <taxon>Euteleostomi</taxon>
        <taxon>Archelosauria</taxon>
        <taxon>Archosauria</taxon>
        <taxon>Dinosauria</taxon>
        <taxon>Saurischia</taxon>
        <taxon>Theropoda</taxon>
        <taxon>Coelurosauria</taxon>
        <taxon>Aves</taxon>
        <taxon>Neognathae</taxon>
        <taxon>Neoaves</taxon>
        <taxon>Telluraves</taxon>
        <taxon>Australaves</taxon>
        <taxon>Passeriformes</taxon>
        <taxon>Passeroidea</taxon>
        <taxon>Passeridae</taxon>
        <taxon>Chloebia</taxon>
    </lineage>
</organism>
<dbReference type="AlphaFoldDB" id="A0A3L8RTL6"/>
<feature type="region of interest" description="Disordered" evidence="1">
    <location>
        <begin position="21"/>
        <end position="58"/>
    </location>
</feature>
<evidence type="ECO:0000313" key="2">
    <source>
        <dbReference type="EMBL" id="RLV84448.1"/>
    </source>
</evidence>
<comment type="caution">
    <text evidence="2">The sequence shown here is derived from an EMBL/GenBank/DDBJ whole genome shotgun (WGS) entry which is preliminary data.</text>
</comment>
<name>A0A3L8RTL6_CHLGU</name>
<dbReference type="EMBL" id="QUSF01000271">
    <property type="protein sequence ID" value="RLV84448.1"/>
    <property type="molecule type" value="Genomic_DNA"/>
</dbReference>
<gene>
    <name evidence="2" type="ORF">DV515_00016219</name>
</gene>
<dbReference type="STRING" id="44316.ENSEGOP00005018702"/>
<evidence type="ECO:0000313" key="3">
    <source>
        <dbReference type="Proteomes" id="UP000276834"/>
    </source>
</evidence>
<keyword evidence="3" id="KW-1185">Reference proteome</keyword>
<protein>
    <submittedName>
        <fullName evidence="2">Uncharacterized protein</fullName>
    </submittedName>
</protein>
<reference evidence="2 3" key="1">
    <citation type="journal article" date="2018" name="Proc. R. Soc. B">
        <title>A non-coding region near Follistatin controls head colour polymorphism in the Gouldian finch.</title>
        <authorList>
            <person name="Toomey M.B."/>
            <person name="Marques C.I."/>
            <person name="Andrade P."/>
            <person name="Araujo P.M."/>
            <person name="Sabatino S."/>
            <person name="Gazda M.A."/>
            <person name="Afonso S."/>
            <person name="Lopes R.J."/>
            <person name="Corbo J.C."/>
            <person name="Carneiro M."/>
        </authorList>
    </citation>
    <scope>NUCLEOTIDE SEQUENCE [LARGE SCALE GENOMIC DNA]</scope>
    <source>
        <strain evidence="2">Red01</strain>
        <tissue evidence="2">Muscle</tissue>
    </source>
</reference>
<evidence type="ECO:0000256" key="1">
    <source>
        <dbReference type="SAM" id="MobiDB-lite"/>
    </source>
</evidence>
<accession>A0A3L8RTL6</accession>